<dbReference type="AlphaFoldDB" id="A0AAV0JVI3"/>
<dbReference type="PANTHER" id="PTHR34223">
    <property type="entry name" value="OS11G0201299 PROTEIN"/>
    <property type="match status" value="1"/>
</dbReference>
<dbReference type="SMART" id="SM00256">
    <property type="entry name" value="FBOX"/>
    <property type="match status" value="1"/>
</dbReference>
<dbReference type="InterPro" id="IPR032675">
    <property type="entry name" value="LRR_dom_sf"/>
</dbReference>
<accession>A0AAV0JVI3</accession>
<dbReference type="InterPro" id="IPR053197">
    <property type="entry name" value="F-box_SCFL_complex_component"/>
</dbReference>
<evidence type="ECO:0000313" key="2">
    <source>
        <dbReference type="EMBL" id="CAI0413410.1"/>
    </source>
</evidence>
<sequence length="394" mass="46119">MNTASRSGGVHRDRFSHLPDFIIHQILSFLDTKSAVQTCVLSRVWRCAWKHIPVLDLHSDSFQDYDAFQRYVDGVLSLRCPLSVHKMVFVSKRQDYDDSEPELDDGQFARVIEYVLRHDIKHLSFYLEHCLYPDNYFRFSNVFGSSSTARNCNLRTLELGDFALQSGFLSFGFRMLTTLQLESCDLRFNWEEDIDPFSNFPCLQNLVMKHISTDLAYRGMWETSFKISGMELLNLTLENVGFFKLEVFAPKLKFFRFWEDETEEGYVEVLELSLPSLDHADIFAFPEEQVEQYMITLFQGLHNVKTLTLHSETIKVLNGLDEFLDRQPSPFTRLERLKLRWNDMQDKVSNYFLKGSDAKPIVEFVPRSEDKAKLCRTILVSLSLMKYTNLPRYC</sequence>
<evidence type="ECO:0000259" key="1">
    <source>
        <dbReference type="SMART" id="SM00256"/>
    </source>
</evidence>
<dbReference type="PANTHER" id="PTHR34223:SF51">
    <property type="entry name" value="OS06G0556300 PROTEIN"/>
    <property type="match status" value="1"/>
</dbReference>
<gene>
    <name evidence="2" type="ORF">LITE_LOCUS15934</name>
</gene>
<dbReference type="CDD" id="cd22160">
    <property type="entry name" value="F-box_AtFBL13-like"/>
    <property type="match status" value="1"/>
</dbReference>
<keyword evidence="3" id="KW-1185">Reference proteome</keyword>
<dbReference type="SUPFAM" id="SSF52047">
    <property type="entry name" value="RNI-like"/>
    <property type="match status" value="1"/>
</dbReference>
<dbReference type="EMBL" id="CAMGYJ010000005">
    <property type="protein sequence ID" value="CAI0413410.1"/>
    <property type="molecule type" value="Genomic_DNA"/>
</dbReference>
<reference evidence="2" key="1">
    <citation type="submission" date="2022-08" db="EMBL/GenBank/DDBJ databases">
        <authorList>
            <person name="Gutierrez-Valencia J."/>
        </authorList>
    </citation>
    <scope>NUCLEOTIDE SEQUENCE</scope>
</reference>
<dbReference type="Gene3D" id="3.80.10.10">
    <property type="entry name" value="Ribonuclease Inhibitor"/>
    <property type="match status" value="1"/>
</dbReference>
<comment type="caution">
    <text evidence="2">The sequence shown here is derived from an EMBL/GenBank/DDBJ whole genome shotgun (WGS) entry which is preliminary data.</text>
</comment>
<dbReference type="Proteomes" id="UP001154282">
    <property type="component" value="Unassembled WGS sequence"/>
</dbReference>
<proteinExistence type="predicted"/>
<dbReference type="InterPro" id="IPR036047">
    <property type="entry name" value="F-box-like_dom_sf"/>
</dbReference>
<organism evidence="2 3">
    <name type="scientific">Linum tenue</name>
    <dbReference type="NCBI Taxonomy" id="586396"/>
    <lineage>
        <taxon>Eukaryota</taxon>
        <taxon>Viridiplantae</taxon>
        <taxon>Streptophyta</taxon>
        <taxon>Embryophyta</taxon>
        <taxon>Tracheophyta</taxon>
        <taxon>Spermatophyta</taxon>
        <taxon>Magnoliopsida</taxon>
        <taxon>eudicotyledons</taxon>
        <taxon>Gunneridae</taxon>
        <taxon>Pentapetalae</taxon>
        <taxon>rosids</taxon>
        <taxon>fabids</taxon>
        <taxon>Malpighiales</taxon>
        <taxon>Linaceae</taxon>
        <taxon>Linum</taxon>
    </lineage>
</organism>
<dbReference type="InterPro" id="IPR053781">
    <property type="entry name" value="F-box_AtFBL13-like"/>
</dbReference>
<name>A0AAV0JVI3_9ROSI</name>
<protein>
    <recommendedName>
        <fullName evidence="1">F-box domain-containing protein</fullName>
    </recommendedName>
</protein>
<dbReference type="SUPFAM" id="SSF81383">
    <property type="entry name" value="F-box domain"/>
    <property type="match status" value="1"/>
</dbReference>
<dbReference type="Gene3D" id="1.20.1280.50">
    <property type="match status" value="1"/>
</dbReference>
<evidence type="ECO:0000313" key="3">
    <source>
        <dbReference type="Proteomes" id="UP001154282"/>
    </source>
</evidence>
<dbReference type="Pfam" id="PF00646">
    <property type="entry name" value="F-box"/>
    <property type="match status" value="1"/>
</dbReference>
<feature type="domain" description="F-box" evidence="1">
    <location>
        <begin position="18"/>
        <end position="58"/>
    </location>
</feature>
<dbReference type="InterPro" id="IPR001810">
    <property type="entry name" value="F-box_dom"/>
</dbReference>